<dbReference type="GO" id="GO:0000124">
    <property type="term" value="C:SAGA complex"/>
    <property type="evidence" value="ECO:0007669"/>
    <property type="project" value="TreeGrafter"/>
</dbReference>
<feature type="region of interest" description="Disordered" evidence="1">
    <location>
        <begin position="973"/>
        <end position="1045"/>
    </location>
</feature>
<dbReference type="EMBL" id="JANBPY010001786">
    <property type="protein sequence ID" value="KAJ1958472.1"/>
    <property type="molecule type" value="Genomic_DNA"/>
</dbReference>
<keyword evidence="3" id="KW-1185">Reference proteome</keyword>
<dbReference type="PANTHER" id="PTHR11139:SF1">
    <property type="entry name" value="TRANSFORMATION_TRANSCRIPTION DOMAIN-ASSOCIATED PROTEIN"/>
    <property type="match status" value="1"/>
</dbReference>
<proteinExistence type="predicted"/>
<dbReference type="OrthoDB" id="5570127at2759"/>
<gene>
    <name evidence="2" type="primary">TRA1_3</name>
    <name evidence="2" type="ORF">IWQ62_004894</name>
</gene>
<evidence type="ECO:0000256" key="1">
    <source>
        <dbReference type="SAM" id="MobiDB-lite"/>
    </source>
</evidence>
<evidence type="ECO:0000313" key="3">
    <source>
        <dbReference type="Proteomes" id="UP001150925"/>
    </source>
</evidence>
<feature type="region of interest" description="Disordered" evidence="1">
    <location>
        <begin position="524"/>
        <end position="587"/>
    </location>
</feature>
<dbReference type="GO" id="GO:0035267">
    <property type="term" value="C:NuA4 histone acetyltransferase complex"/>
    <property type="evidence" value="ECO:0007669"/>
    <property type="project" value="TreeGrafter"/>
</dbReference>
<protein>
    <submittedName>
        <fullName evidence="2">Transcription-associated protein 1</fullName>
    </submittedName>
</protein>
<feature type="region of interest" description="Disordered" evidence="1">
    <location>
        <begin position="1247"/>
        <end position="1293"/>
    </location>
</feature>
<dbReference type="Proteomes" id="UP001150925">
    <property type="component" value="Unassembled WGS sequence"/>
</dbReference>
<feature type="region of interest" description="Disordered" evidence="1">
    <location>
        <begin position="1"/>
        <end position="143"/>
    </location>
</feature>
<accession>A0A9W8AQZ7</accession>
<dbReference type="PANTHER" id="PTHR11139">
    <property type="entry name" value="ATAXIA TELANGIECTASIA MUTATED ATM -RELATED"/>
    <property type="match status" value="1"/>
</dbReference>
<dbReference type="GO" id="GO:0006281">
    <property type="term" value="P:DNA repair"/>
    <property type="evidence" value="ECO:0007669"/>
    <property type="project" value="TreeGrafter"/>
</dbReference>
<sequence>MEVDKPSPSEPTVQSAEGVPKDNLEATPLTKSDANSPVLSDAKPEATGSPKEKPDAGTSLEDSKASDGKQAEGAFPLTAKDAVTVKTEPEESDSGQISASQPTSANDTTHSPRAPESGQGLSTQQAQNPPDEAEGDTPLDPETRHQRAKFNSLIVLLITELTNPNAHVREAAQACYELLSQLTGQSVTHLLIPVRERLLRPIFAKPLRALSPHMQIGNTDAITYCLSLHPSFLAISEPLVRLLNEALALADAEDQALVNRTVHSKGPGSLVTLRLVCLKLLSAAMANSEFTASRHNPMQARIISVFFKSLYSKSQEIVEVANRGLQHVLTQLPKLPKELLQTGLRPILMSLSDHRRLSVHGLEALARMLKLLNSYFKAEIGRKLLDHLQQLANPNLLADISSKPLQDIEEIKVIVAVLHVFHLLPPSANIFLPELVKITLQMEEQICRDTSSPFRAPLFQYLNQYPTESVRYFLEQLHDTRPTRLFVALLHSEEGSVLREQLMKDPGTLLASLGLISSGEGDVPVSVTADKGSPESSDPTGNAMVVDDPKPQASPSGNGPPPPIKDDTVSTKPPTDANADNPAPNPSSRLRTFFHAVDILHTLAVCQPKWFADQPAVVEAFVEGLRSPLFKERLTSLSESFALDDAYSCYTAAECLMSIIPHVPNRSQLVLELLPLCGPVGRFDVVALRQYYWETVCLQFSSTDKQAILSQFLDSLLDLSIPVDTKVRTLKFLINPMILASLQDKAIDPVLNDALMDQLSTKLWGCIPNKLTPEQRQHFTDYFVIEILQLTSIVVEYAPHLMNEAKKMVILFSWSFIKQDDLATKHSAYVLLARFIAAFETPPKICNQIFVALLRAHQSEARGLVRQALQCMTPMLPQRLPAGSGDGQLPTWVRWIKKILVEDGHGVLQMINIYQLLVRHYEMFYDHRDQFLPHIVNVLTKLNVVQSTTTEARTLAIDLVDLVLKWERMRLRQSTGGGNDTQGGSAVPSEHAMEEVSSNHSGPVVPQKRSADQISLDQPPYDERSPTAKPKSSSPQTAPNSPPAPARYLREAILNYLVRLICFSGDTSSTHNMVPRALILLQAFLSPGLWDDIPPKLTHFERVLGNPDITEATLGSVCNTLEVLHVLLERAHSEWWLRHIRAVSDLLTKVLHSDYPAVAKALFPILKCLYRVVYTQQDAMDEDNDNADSAHFINLVDSFITESLQNTANLYGALRALEAKSAVKPEGLDTFIPGLVKLVQKLTREHIEHPQTSSSSSTGKGLPTPTMPLSVGSSVGSQPTATTPGGATNLVTNEGALDSPLNLLIITLTLLKLR</sequence>
<feature type="compositionally biased region" description="Polar residues" evidence="1">
    <location>
        <begin position="94"/>
        <end position="111"/>
    </location>
</feature>
<feature type="compositionally biased region" description="Polar residues" evidence="1">
    <location>
        <begin position="1030"/>
        <end position="1039"/>
    </location>
</feature>
<comment type="caution">
    <text evidence="2">The sequence shown here is derived from an EMBL/GenBank/DDBJ whole genome shotgun (WGS) entry which is preliminary data.</text>
</comment>
<dbReference type="GO" id="GO:0006355">
    <property type="term" value="P:regulation of DNA-templated transcription"/>
    <property type="evidence" value="ECO:0007669"/>
    <property type="project" value="TreeGrafter"/>
</dbReference>
<name>A0A9W8AQZ7_9FUNG</name>
<feature type="non-terminal residue" evidence="2">
    <location>
        <position position="1314"/>
    </location>
</feature>
<dbReference type="InterPro" id="IPR046805">
    <property type="entry name" value="Tra1_ring"/>
</dbReference>
<feature type="compositionally biased region" description="Polar residues" evidence="1">
    <location>
        <begin position="1250"/>
        <end position="1259"/>
    </location>
</feature>
<dbReference type="GO" id="GO:0005634">
    <property type="term" value="C:nucleus"/>
    <property type="evidence" value="ECO:0007669"/>
    <property type="project" value="TreeGrafter"/>
</dbReference>
<dbReference type="InterPro" id="IPR050517">
    <property type="entry name" value="DDR_Repair_Kinase"/>
</dbReference>
<feature type="compositionally biased region" description="Polar residues" evidence="1">
    <location>
        <begin position="119"/>
        <end position="128"/>
    </location>
</feature>
<feature type="compositionally biased region" description="Polar residues" evidence="1">
    <location>
        <begin position="1271"/>
        <end position="1292"/>
    </location>
</feature>
<organism evidence="2 3">
    <name type="scientific">Dispira parvispora</name>
    <dbReference type="NCBI Taxonomy" id="1520584"/>
    <lineage>
        <taxon>Eukaryota</taxon>
        <taxon>Fungi</taxon>
        <taxon>Fungi incertae sedis</taxon>
        <taxon>Zoopagomycota</taxon>
        <taxon>Kickxellomycotina</taxon>
        <taxon>Dimargaritomycetes</taxon>
        <taxon>Dimargaritales</taxon>
        <taxon>Dimargaritaceae</taxon>
        <taxon>Dispira</taxon>
    </lineage>
</organism>
<feature type="compositionally biased region" description="Basic and acidic residues" evidence="1">
    <location>
        <begin position="50"/>
        <end position="70"/>
    </location>
</feature>
<evidence type="ECO:0000313" key="2">
    <source>
        <dbReference type="EMBL" id="KAJ1958472.1"/>
    </source>
</evidence>
<dbReference type="Pfam" id="PF20206">
    <property type="entry name" value="Tra1_ring"/>
    <property type="match status" value="1"/>
</dbReference>
<feature type="compositionally biased region" description="Low complexity" evidence="1">
    <location>
        <begin position="573"/>
        <end position="582"/>
    </location>
</feature>
<dbReference type="InterPro" id="IPR016024">
    <property type="entry name" value="ARM-type_fold"/>
</dbReference>
<dbReference type="SUPFAM" id="SSF48371">
    <property type="entry name" value="ARM repeat"/>
    <property type="match status" value="2"/>
</dbReference>
<feature type="compositionally biased region" description="Polar residues" evidence="1">
    <location>
        <begin position="29"/>
        <end position="38"/>
    </location>
</feature>
<reference evidence="2" key="1">
    <citation type="submission" date="2022-07" db="EMBL/GenBank/DDBJ databases">
        <title>Phylogenomic reconstructions and comparative analyses of Kickxellomycotina fungi.</title>
        <authorList>
            <person name="Reynolds N.K."/>
            <person name="Stajich J.E."/>
            <person name="Barry K."/>
            <person name="Grigoriev I.V."/>
            <person name="Crous P."/>
            <person name="Smith M.E."/>
        </authorList>
    </citation>
    <scope>NUCLEOTIDE SEQUENCE</scope>
    <source>
        <strain evidence="2">RSA 1196</strain>
    </source>
</reference>